<evidence type="ECO:0000256" key="3">
    <source>
        <dbReference type="ARBA" id="ARBA00022448"/>
    </source>
</evidence>
<evidence type="ECO:0000256" key="9">
    <source>
        <dbReference type="ARBA" id="ARBA00022989"/>
    </source>
</evidence>
<evidence type="ECO:0000259" key="14">
    <source>
        <dbReference type="Pfam" id="PF01292"/>
    </source>
</evidence>
<dbReference type="AlphaFoldDB" id="A0A6L6PIB2"/>
<dbReference type="InterPro" id="IPR011577">
    <property type="entry name" value="Cyt_b561_bac/Ni-Hgenase"/>
</dbReference>
<dbReference type="EMBL" id="WNKY01000014">
    <property type="protein sequence ID" value="MTV38836.1"/>
    <property type="molecule type" value="Genomic_DNA"/>
</dbReference>
<evidence type="ECO:0000256" key="1">
    <source>
        <dbReference type="ARBA" id="ARBA00001970"/>
    </source>
</evidence>
<keyword evidence="10" id="KW-0408">Iron</keyword>
<dbReference type="GO" id="GO:0022904">
    <property type="term" value="P:respiratory electron transport chain"/>
    <property type="evidence" value="ECO:0007669"/>
    <property type="project" value="InterPro"/>
</dbReference>
<dbReference type="Proteomes" id="UP000475582">
    <property type="component" value="Unassembled WGS sequence"/>
</dbReference>
<reference evidence="15 16" key="1">
    <citation type="submission" date="2019-11" db="EMBL/GenBank/DDBJ databases">
        <title>Type strains purchased from KCTC, JCM and DSMZ.</title>
        <authorList>
            <person name="Lu H."/>
        </authorList>
    </citation>
    <scope>NUCLEOTIDE SEQUENCE [LARGE SCALE GENOMIC DNA]</scope>
    <source>
        <strain evidence="15 16">KCTC 22382</strain>
    </source>
</reference>
<dbReference type="SUPFAM" id="SSF81342">
    <property type="entry name" value="Transmembrane di-heme cytochromes"/>
    <property type="match status" value="1"/>
</dbReference>
<evidence type="ECO:0000256" key="8">
    <source>
        <dbReference type="ARBA" id="ARBA00022982"/>
    </source>
</evidence>
<feature type="domain" description="Cytochrome b561 bacterial/Ni-hydrogenase" evidence="14">
    <location>
        <begin position="3"/>
        <end position="174"/>
    </location>
</feature>
<feature type="transmembrane region" description="Helical" evidence="13">
    <location>
        <begin position="138"/>
        <end position="158"/>
    </location>
</feature>
<evidence type="ECO:0000256" key="4">
    <source>
        <dbReference type="ARBA" id="ARBA00022475"/>
    </source>
</evidence>
<evidence type="ECO:0000313" key="16">
    <source>
        <dbReference type="Proteomes" id="UP000475582"/>
    </source>
</evidence>
<protein>
    <submittedName>
        <fullName evidence="15">Cytochrome b</fullName>
    </submittedName>
</protein>
<evidence type="ECO:0000256" key="6">
    <source>
        <dbReference type="ARBA" id="ARBA00022692"/>
    </source>
</evidence>
<evidence type="ECO:0000256" key="10">
    <source>
        <dbReference type="ARBA" id="ARBA00023004"/>
    </source>
</evidence>
<keyword evidence="9 13" id="KW-1133">Transmembrane helix</keyword>
<feature type="transmembrane region" description="Helical" evidence="13">
    <location>
        <begin position="45"/>
        <end position="63"/>
    </location>
</feature>
<dbReference type="InterPro" id="IPR016174">
    <property type="entry name" value="Di-haem_cyt_TM"/>
</dbReference>
<keyword evidence="8" id="KW-0249">Electron transport</keyword>
<evidence type="ECO:0000256" key="13">
    <source>
        <dbReference type="SAM" id="Phobius"/>
    </source>
</evidence>
<keyword evidence="3" id="KW-0813">Transport</keyword>
<dbReference type="OrthoDB" id="8536275at2"/>
<dbReference type="InterPro" id="IPR052168">
    <property type="entry name" value="Cytochrome_b561_oxidase"/>
</dbReference>
<keyword evidence="6 13" id="KW-0812">Transmembrane</keyword>
<evidence type="ECO:0000256" key="7">
    <source>
        <dbReference type="ARBA" id="ARBA00022723"/>
    </source>
</evidence>
<dbReference type="GO" id="GO:0046872">
    <property type="term" value="F:metal ion binding"/>
    <property type="evidence" value="ECO:0007669"/>
    <property type="project" value="UniProtKB-KW"/>
</dbReference>
<dbReference type="PANTHER" id="PTHR30529">
    <property type="entry name" value="CYTOCHROME B561"/>
    <property type="match status" value="1"/>
</dbReference>
<gene>
    <name evidence="15" type="ORF">GM676_14765</name>
</gene>
<dbReference type="Gene3D" id="1.20.950.20">
    <property type="entry name" value="Transmembrane di-heme cytochromes, Chain C"/>
    <property type="match status" value="1"/>
</dbReference>
<dbReference type="GO" id="GO:0020037">
    <property type="term" value="F:heme binding"/>
    <property type="evidence" value="ECO:0007669"/>
    <property type="project" value="TreeGrafter"/>
</dbReference>
<evidence type="ECO:0000256" key="11">
    <source>
        <dbReference type="ARBA" id="ARBA00023136"/>
    </source>
</evidence>
<comment type="caution">
    <text evidence="15">The sequence shown here is derived from an EMBL/GenBank/DDBJ whole genome shotgun (WGS) entry which is preliminary data.</text>
</comment>
<evidence type="ECO:0000256" key="2">
    <source>
        <dbReference type="ARBA" id="ARBA00004651"/>
    </source>
</evidence>
<accession>A0A6L6PIB2</accession>
<evidence type="ECO:0000256" key="5">
    <source>
        <dbReference type="ARBA" id="ARBA00022617"/>
    </source>
</evidence>
<evidence type="ECO:0000256" key="12">
    <source>
        <dbReference type="ARBA" id="ARBA00037975"/>
    </source>
</evidence>
<keyword evidence="11 13" id="KW-0472">Membrane</keyword>
<dbReference type="Pfam" id="PF01292">
    <property type="entry name" value="Ni_hydr_CYTB"/>
    <property type="match status" value="1"/>
</dbReference>
<comment type="subcellular location">
    <subcellularLocation>
        <location evidence="2">Cell membrane</location>
        <topology evidence="2">Multi-pass membrane protein</topology>
    </subcellularLocation>
</comment>
<comment type="similarity">
    <text evidence="12">Belongs to the cytochrome b561 family.</text>
</comment>
<feature type="transmembrane region" description="Helical" evidence="13">
    <location>
        <begin position="7"/>
        <end position="33"/>
    </location>
</feature>
<evidence type="ECO:0000313" key="15">
    <source>
        <dbReference type="EMBL" id="MTV38836.1"/>
    </source>
</evidence>
<keyword evidence="4" id="KW-1003">Cell membrane</keyword>
<keyword evidence="7" id="KW-0479">Metal-binding</keyword>
<keyword evidence="16" id="KW-1185">Reference proteome</keyword>
<comment type="cofactor">
    <cofactor evidence="1">
        <name>heme b</name>
        <dbReference type="ChEBI" id="CHEBI:60344"/>
    </cofactor>
</comment>
<dbReference type="GO" id="GO:0009055">
    <property type="term" value="F:electron transfer activity"/>
    <property type="evidence" value="ECO:0007669"/>
    <property type="project" value="InterPro"/>
</dbReference>
<name>A0A6L6PIB2_9BURK</name>
<organism evidence="15 16">
    <name type="scientific">Duganella radicis</name>
    <dbReference type="NCBI Taxonomy" id="551988"/>
    <lineage>
        <taxon>Bacteria</taxon>
        <taxon>Pseudomonadati</taxon>
        <taxon>Pseudomonadota</taxon>
        <taxon>Betaproteobacteria</taxon>
        <taxon>Burkholderiales</taxon>
        <taxon>Oxalobacteraceae</taxon>
        <taxon>Telluria group</taxon>
        <taxon>Duganella</taxon>
    </lineage>
</organism>
<dbReference type="PANTHER" id="PTHR30529:SF7">
    <property type="entry name" value="CYTOCHROME B561 BACTERIAL_NI-HYDROGENASE DOMAIN-CONTAINING PROTEIN"/>
    <property type="match status" value="1"/>
</dbReference>
<dbReference type="GO" id="GO:0005886">
    <property type="term" value="C:plasma membrane"/>
    <property type="evidence" value="ECO:0007669"/>
    <property type="project" value="UniProtKB-SubCell"/>
</dbReference>
<sequence>MPRYTKIAMLLHWLVALLIIATFFLGLSMVAIPGFSPTKLKYFSWHKWMGVTVLFLAVLRVLWRKANRPPPPLASIPAWQHKIAEGMHILLYLLIFAVPISGYLYSYAAGVPVVYLGLWQMPAVIAPDPELKATLKTVHYVLTMTMAAAVVAHALAALKHHFIDRDVTLKRMLPL</sequence>
<proteinExistence type="inferred from homology"/>
<keyword evidence="5" id="KW-0349">Heme</keyword>
<feature type="transmembrane region" description="Helical" evidence="13">
    <location>
        <begin position="89"/>
        <end position="118"/>
    </location>
</feature>
<dbReference type="RefSeq" id="WP_155464410.1">
    <property type="nucleotide sequence ID" value="NZ_WNKY01000014.1"/>
</dbReference>